<evidence type="ECO:0000313" key="2">
    <source>
        <dbReference type="Proteomes" id="UP000634136"/>
    </source>
</evidence>
<keyword evidence="2" id="KW-1185">Reference proteome</keyword>
<dbReference type="AlphaFoldDB" id="A0A834W988"/>
<organism evidence="1 2">
    <name type="scientific">Senna tora</name>
    <dbReference type="NCBI Taxonomy" id="362788"/>
    <lineage>
        <taxon>Eukaryota</taxon>
        <taxon>Viridiplantae</taxon>
        <taxon>Streptophyta</taxon>
        <taxon>Embryophyta</taxon>
        <taxon>Tracheophyta</taxon>
        <taxon>Spermatophyta</taxon>
        <taxon>Magnoliopsida</taxon>
        <taxon>eudicotyledons</taxon>
        <taxon>Gunneridae</taxon>
        <taxon>Pentapetalae</taxon>
        <taxon>rosids</taxon>
        <taxon>fabids</taxon>
        <taxon>Fabales</taxon>
        <taxon>Fabaceae</taxon>
        <taxon>Caesalpinioideae</taxon>
        <taxon>Cassia clade</taxon>
        <taxon>Senna</taxon>
    </lineage>
</organism>
<proteinExistence type="predicted"/>
<sequence>MARKFQVICMKQDIHKAYDKFSWSFIEERGSRKIVEGHQN</sequence>
<protein>
    <submittedName>
        <fullName evidence="1">Uncharacterized protein</fullName>
    </submittedName>
</protein>
<reference evidence="1" key="1">
    <citation type="submission" date="2020-09" db="EMBL/GenBank/DDBJ databases">
        <title>Genome-Enabled Discovery of Anthraquinone Biosynthesis in Senna tora.</title>
        <authorList>
            <person name="Kang S.-H."/>
            <person name="Pandey R.P."/>
            <person name="Lee C.-M."/>
            <person name="Sim J.-S."/>
            <person name="Jeong J.-T."/>
            <person name="Choi B.-S."/>
            <person name="Jung M."/>
            <person name="Ginzburg D."/>
            <person name="Zhao K."/>
            <person name="Won S.Y."/>
            <person name="Oh T.-J."/>
            <person name="Yu Y."/>
            <person name="Kim N.-H."/>
            <person name="Lee O.R."/>
            <person name="Lee T.-H."/>
            <person name="Bashyal P."/>
            <person name="Kim T.-S."/>
            <person name="Lee W.-H."/>
            <person name="Kawkins C."/>
            <person name="Kim C.-K."/>
            <person name="Kim J.S."/>
            <person name="Ahn B.O."/>
            <person name="Rhee S.Y."/>
            <person name="Sohng J.K."/>
        </authorList>
    </citation>
    <scope>NUCLEOTIDE SEQUENCE</scope>
    <source>
        <tissue evidence="1">Leaf</tissue>
    </source>
</reference>
<gene>
    <name evidence="1" type="ORF">G2W53_037049</name>
</gene>
<dbReference type="EMBL" id="JAAIUW010000011">
    <property type="protein sequence ID" value="KAF7810306.1"/>
    <property type="molecule type" value="Genomic_DNA"/>
</dbReference>
<accession>A0A834W988</accession>
<comment type="caution">
    <text evidence="1">The sequence shown here is derived from an EMBL/GenBank/DDBJ whole genome shotgun (WGS) entry which is preliminary data.</text>
</comment>
<evidence type="ECO:0000313" key="1">
    <source>
        <dbReference type="EMBL" id="KAF7810306.1"/>
    </source>
</evidence>
<dbReference type="Proteomes" id="UP000634136">
    <property type="component" value="Unassembled WGS sequence"/>
</dbReference>
<name>A0A834W988_9FABA</name>